<reference evidence="6 7" key="1">
    <citation type="journal article" date="2024" name="Nat. Commun.">
        <title>Phylogenomics reveals the evolutionary origins of lichenization in chlorophyte algae.</title>
        <authorList>
            <person name="Puginier C."/>
            <person name="Libourel C."/>
            <person name="Otte J."/>
            <person name="Skaloud P."/>
            <person name="Haon M."/>
            <person name="Grisel S."/>
            <person name="Petersen M."/>
            <person name="Berrin J.G."/>
            <person name="Delaux P.M."/>
            <person name="Dal Grande F."/>
            <person name="Keller J."/>
        </authorList>
    </citation>
    <scope>NUCLEOTIDE SEQUENCE [LARGE SCALE GENOMIC DNA]</scope>
    <source>
        <strain evidence="6 7">SAG 2145</strain>
    </source>
</reference>
<feature type="compositionally biased region" description="Low complexity" evidence="5">
    <location>
        <begin position="302"/>
        <end position="316"/>
    </location>
</feature>
<organism evidence="6 7">
    <name type="scientific">Apatococcus lobatus</name>
    <dbReference type="NCBI Taxonomy" id="904363"/>
    <lineage>
        <taxon>Eukaryota</taxon>
        <taxon>Viridiplantae</taxon>
        <taxon>Chlorophyta</taxon>
        <taxon>core chlorophytes</taxon>
        <taxon>Trebouxiophyceae</taxon>
        <taxon>Chlorellales</taxon>
        <taxon>Chlorellaceae</taxon>
        <taxon>Apatococcus</taxon>
    </lineage>
</organism>
<protein>
    <recommendedName>
        <fullName evidence="8">DNA-directed RNA polymerase III subunit RPC4</fullName>
    </recommendedName>
</protein>
<evidence type="ECO:0000256" key="4">
    <source>
        <dbReference type="ARBA" id="ARBA00023242"/>
    </source>
</evidence>
<evidence type="ECO:0000256" key="3">
    <source>
        <dbReference type="ARBA" id="ARBA00023163"/>
    </source>
</evidence>
<dbReference type="Proteomes" id="UP001438707">
    <property type="component" value="Unassembled WGS sequence"/>
</dbReference>
<feature type="compositionally biased region" description="Basic and acidic residues" evidence="5">
    <location>
        <begin position="148"/>
        <end position="158"/>
    </location>
</feature>
<evidence type="ECO:0000313" key="7">
    <source>
        <dbReference type="Proteomes" id="UP001438707"/>
    </source>
</evidence>
<feature type="region of interest" description="Disordered" evidence="5">
    <location>
        <begin position="108"/>
        <end position="215"/>
    </location>
</feature>
<evidence type="ECO:0000313" key="6">
    <source>
        <dbReference type="EMBL" id="KAK9831265.1"/>
    </source>
</evidence>
<dbReference type="GO" id="GO:0003677">
    <property type="term" value="F:DNA binding"/>
    <property type="evidence" value="ECO:0007669"/>
    <property type="project" value="InterPro"/>
</dbReference>
<feature type="region of interest" description="Disordered" evidence="5">
    <location>
        <begin position="397"/>
        <end position="465"/>
    </location>
</feature>
<feature type="region of interest" description="Disordered" evidence="5">
    <location>
        <begin position="1"/>
        <end position="93"/>
    </location>
</feature>
<dbReference type="PANTHER" id="PTHR13408:SF0">
    <property type="entry name" value="DNA-DIRECTED RNA POLYMERASE III SUBUNIT RPC4"/>
    <property type="match status" value="1"/>
</dbReference>
<keyword evidence="4" id="KW-0539">Nucleus</keyword>
<proteinExistence type="predicted"/>
<dbReference type="GO" id="GO:0005666">
    <property type="term" value="C:RNA polymerase III complex"/>
    <property type="evidence" value="ECO:0007669"/>
    <property type="project" value="InterPro"/>
</dbReference>
<feature type="compositionally biased region" description="Basic residues" evidence="5">
    <location>
        <begin position="66"/>
        <end position="82"/>
    </location>
</feature>
<keyword evidence="7" id="KW-1185">Reference proteome</keyword>
<evidence type="ECO:0008006" key="8">
    <source>
        <dbReference type="Google" id="ProtNLM"/>
    </source>
</evidence>
<dbReference type="InterPro" id="IPR007811">
    <property type="entry name" value="RPC4"/>
</dbReference>
<comment type="caution">
    <text evidence="6">The sequence shown here is derived from an EMBL/GenBank/DDBJ whole genome shotgun (WGS) entry which is preliminary data.</text>
</comment>
<dbReference type="Pfam" id="PF05132">
    <property type="entry name" value="RNA_pol_Rpc4"/>
    <property type="match status" value="1"/>
</dbReference>
<evidence type="ECO:0000256" key="2">
    <source>
        <dbReference type="ARBA" id="ARBA00022478"/>
    </source>
</evidence>
<feature type="region of interest" description="Disordered" evidence="5">
    <location>
        <begin position="292"/>
        <end position="316"/>
    </location>
</feature>
<keyword evidence="2" id="KW-0240">DNA-directed RNA polymerase</keyword>
<keyword evidence="3" id="KW-0804">Transcription</keyword>
<dbReference type="PANTHER" id="PTHR13408">
    <property type="entry name" value="DNA-DIRECTED RNA POLYMERASE III"/>
    <property type="match status" value="1"/>
</dbReference>
<dbReference type="GO" id="GO:0042797">
    <property type="term" value="P:tRNA transcription by RNA polymerase III"/>
    <property type="evidence" value="ECO:0007669"/>
    <property type="project" value="TreeGrafter"/>
</dbReference>
<gene>
    <name evidence="6" type="ORF">WJX74_009848</name>
</gene>
<dbReference type="EMBL" id="JALJOS010000014">
    <property type="protein sequence ID" value="KAK9831265.1"/>
    <property type="molecule type" value="Genomic_DNA"/>
</dbReference>
<name>A0AAW1RCH4_9CHLO</name>
<feature type="compositionally biased region" description="Low complexity" evidence="5">
    <location>
        <begin position="44"/>
        <end position="63"/>
    </location>
</feature>
<comment type="subcellular location">
    <subcellularLocation>
        <location evidence="1">Nucleus</location>
    </subcellularLocation>
</comment>
<feature type="compositionally biased region" description="Low complexity" evidence="5">
    <location>
        <begin position="1"/>
        <end position="15"/>
    </location>
</feature>
<evidence type="ECO:0000256" key="1">
    <source>
        <dbReference type="ARBA" id="ARBA00004123"/>
    </source>
</evidence>
<dbReference type="AlphaFoldDB" id="A0AAW1RCH4"/>
<evidence type="ECO:0000256" key="5">
    <source>
        <dbReference type="SAM" id="MobiDB-lite"/>
    </source>
</evidence>
<sequence length="465" mass="48376">MSGSSPGSPGKKSSGQRLSLGPQPAPGRLGRLSKGVGPSGGTSQGASAASSSSAAMPAADGPAGPKPRRRFQPTVPVRKKKAAPVAAADAADLGMDSKDFLAMVSQADADNAFDKKGGRGRGRGRGRDPRLSQQPAFGPGAPGAKVHVKTETTEKSENGDAPTTTSHPTGKGRLAKARAGSAQEANLASAMKESLPEDKSYTDASDDEKEQGGPMLNYDQYYPTMLPMRQPGMEEGFEAEDMQAGARVQEFTTEREEQYVCSTAEALGLPHGADDAEQILLFQMPGMLPMYKRPGPPPDPGPRGALAASASANSNDATPFAELPKGKVGKLLVFKSGAVKLRMGGVLLDIAPGAPCEFRQDVAAFNPSVDHACILGQITQRVVCSPNVEQLLGGQNIPQWKHAPQEAAGKADPDDGETEQAPGRATSNLPNGGPVSIKPEPMDEDGPISSNPGRRKAIIDDDEED</sequence>
<accession>A0AAW1RCH4</accession>